<protein>
    <submittedName>
        <fullName evidence="1">Uncharacterized protein</fullName>
    </submittedName>
</protein>
<sequence>MLKLPSVLGRLIRANGRIRFGFLAGSGRPKGIAFNPEYNYFFNMLYGQLMGRIRRFGMPELDGWFPIGEGGELVVKTQGVLEFAVNHNKPGDNSGSFQIEVTVVSSNWSLD</sequence>
<dbReference type="Gene3D" id="2.60.120.430">
    <property type="entry name" value="Galactose-binding lectin"/>
    <property type="match status" value="1"/>
</dbReference>
<proteinExistence type="predicted"/>
<dbReference type="EMBL" id="DSRU01000235">
    <property type="protein sequence ID" value="HFM99298.1"/>
    <property type="molecule type" value="Genomic_DNA"/>
</dbReference>
<gene>
    <name evidence="1" type="ORF">ENR64_16375</name>
</gene>
<accession>A0A7C3PHQ6</accession>
<evidence type="ECO:0000313" key="1">
    <source>
        <dbReference type="EMBL" id="HFM99298.1"/>
    </source>
</evidence>
<dbReference type="AlphaFoldDB" id="A0A7C3PHQ6"/>
<organism evidence="1">
    <name type="scientific">Oscillatoriales cyanobacterium SpSt-418</name>
    <dbReference type="NCBI Taxonomy" id="2282169"/>
    <lineage>
        <taxon>Bacteria</taxon>
        <taxon>Bacillati</taxon>
        <taxon>Cyanobacteriota</taxon>
        <taxon>Cyanophyceae</taxon>
        <taxon>Oscillatoriophycideae</taxon>
        <taxon>Oscillatoriales</taxon>
    </lineage>
</organism>
<name>A0A7C3PHQ6_9CYAN</name>
<comment type="caution">
    <text evidence="1">The sequence shown here is derived from an EMBL/GenBank/DDBJ whole genome shotgun (WGS) entry which is preliminary data.</text>
</comment>
<reference evidence="1" key="1">
    <citation type="journal article" date="2020" name="mSystems">
        <title>Genome- and Community-Level Interaction Insights into Carbon Utilization and Element Cycling Functions of Hydrothermarchaeota in Hydrothermal Sediment.</title>
        <authorList>
            <person name="Zhou Z."/>
            <person name="Liu Y."/>
            <person name="Xu W."/>
            <person name="Pan J."/>
            <person name="Luo Z.H."/>
            <person name="Li M."/>
        </authorList>
    </citation>
    <scope>NUCLEOTIDE SEQUENCE [LARGE SCALE GENOMIC DNA]</scope>
    <source>
        <strain evidence="1">SpSt-418</strain>
    </source>
</reference>